<organism evidence="2 3">
    <name type="scientific">Gimesia chilikensis</name>
    <dbReference type="NCBI Taxonomy" id="2605989"/>
    <lineage>
        <taxon>Bacteria</taxon>
        <taxon>Pseudomonadati</taxon>
        <taxon>Planctomycetota</taxon>
        <taxon>Planctomycetia</taxon>
        <taxon>Planctomycetales</taxon>
        <taxon>Planctomycetaceae</taxon>
        <taxon>Gimesia</taxon>
    </lineage>
</organism>
<name>A0A517PVZ7_9PLAN</name>
<keyword evidence="3" id="KW-1185">Reference proteome</keyword>
<dbReference type="EMBL" id="CP036266">
    <property type="protein sequence ID" value="QDT23545.1"/>
    <property type="molecule type" value="Genomic_DNA"/>
</dbReference>
<proteinExistence type="predicted"/>
<dbReference type="PROSITE" id="PS51257">
    <property type="entry name" value="PROKAR_LIPOPROTEIN"/>
    <property type="match status" value="1"/>
</dbReference>
<evidence type="ECO:0000313" key="2">
    <source>
        <dbReference type="EMBL" id="QDT23545.1"/>
    </source>
</evidence>
<evidence type="ECO:0000313" key="3">
    <source>
        <dbReference type="Proteomes" id="UP000320421"/>
    </source>
</evidence>
<dbReference type="PROSITE" id="PS51318">
    <property type="entry name" value="TAT"/>
    <property type="match status" value="1"/>
</dbReference>
<gene>
    <name evidence="2" type="ORF">HG66A1_53670</name>
</gene>
<feature type="region of interest" description="Disordered" evidence="1">
    <location>
        <begin position="25"/>
        <end position="69"/>
    </location>
</feature>
<dbReference type="InterPro" id="IPR006311">
    <property type="entry name" value="TAT_signal"/>
</dbReference>
<protein>
    <submittedName>
        <fullName evidence="2">Uncharacterized protein</fullName>
    </submittedName>
</protein>
<dbReference type="OrthoDB" id="214969at2"/>
<reference evidence="2 3" key="1">
    <citation type="submission" date="2019-02" db="EMBL/GenBank/DDBJ databases">
        <title>Deep-cultivation of Planctomycetes and their phenomic and genomic characterization uncovers novel biology.</title>
        <authorList>
            <person name="Wiegand S."/>
            <person name="Jogler M."/>
            <person name="Boedeker C."/>
            <person name="Pinto D."/>
            <person name="Vollmers J."/>
            <person name="Rivas-Marin E."/>
            <person name="Kohn T."/>
            <person name="Peeters S.H."/>
            <person name="Heuer A."/>
            <person name="Rast P."/>
            <person name="Oberbeckmann S."/>
            <person name="Bunk B."/>
            <person name="Jeske O."/>
            <person name="Meyerdierks A."/>
            <person name="Storesund J.E."/>
            <person name="Kallscheuer N."/>
            <person name="Luecker S."/>
            <person name="Lage O.M."/>
            <person name="Pohl T."/>
            <person name="Merkel B.J."/>
            <person name="Hornburger P."/>
            <person name="Mueller R.-W."/>
            <person name="Bruemmer F."/>
            <person name="Labrenz M."/>
            <person name="Spormann A.M."/>
            <person name="Op den Camp H."/>
            <person name="Overmann J."/>
            <person name="Amann R."/>
            <person name="Jetten M.S.M."/>
            <person name="Mascher T."/>
            <person name="Medema M.H."/>
            <person name="Devos D.P."/>
            <person name="Kaster A.-K."/>
            <person name="Ovreas L."/>
            <person name="Rohde M."/>
            <person name="Galperin M.Y."/>
            <person name="Jogler C."/>
        </authorList>
    </citation>
    <scope>NUCLEOTIDE SEQUENCE [LARGE SCALE GENOMIC DNA]</scope>
    <source>
        <strain evidence="2 3">HG66A1</strain>
    </source>
</reference>
<sequence length="179" mass="18507">MKRPDLNRRDFNRMTLAAFGGMVAGSMTGCQPKSEPAPQTPATGDEAGSTTSEGHDDHDHDHADDAGAAKGNKDVSLLMKEPHVCRGLNTCKGTNAGIKNDCAGLGACASVAEHACSGQNECKGQGGCGTNPGMNSCKGKGGCHIPLMEGAWKLARAEFEKAMEKAGKKVGPAPEPKKE</sequence>
<dbReference type="RefSeq" id="WP_145191118.1">
    <property type="nucleotide sequence ID" value="NZ_CP036266.1"/>
</dbReference>
<dbReference type="Proteomes" id="UP000320421">
    <property type="component" value="Chromosome"/>
</dbReference>
<accession>A0A517PVZ7</accession>
<dbReference type="AlphaFoldDB" id="A0A517PVZ7"/>
<feature type="compositionally biased region" description="Basic and acidic residues" evidence="1">
    <location>
        <begin position="53"/>
        <end position="69"/>
    </location>
</feature>
<evidence type="ECO:0000256" key="1">
    <source>
        <dbReference type="SAM" id="MobiDB-lite"/>
    </source>
</evidence>